<sequence>MTSAKYQSETFEESYISKSRIKVTEKFEVYVLPALKWIQMAFKDASICDVASWYPQKKWIIENGIKTQMHDDLDCGQDWWDIQSEIGSKGSYLPLVLYADATLVSSFNGRQFHPIIGRFGVIPGKIRNSYGRGGGTLLGLGF</sequence>
<name>A0A164RC50_9AGAM</name>
<evidence type="ECO:0000313" key="1">
    <source>
        <dbReference type="EMBL" id="KZS90435.1"/>
    </source>
</evidence>
<reference evidence="1 2" key="1">
    <citation type="journal article" date="2016" name="Mol. Biol. Evol.">
        <title>Comparative Genomics of Early-Diverging Mushroom-Forming Fungi Provides Insights into the Origins of Lignocellulose Decay Capabilities.</title>
        <authorList>
            <person name="Nagy L.G."/>
            <person name="Riley R."/>
            <person name="Tritt A."/>
            <person name="Adam C."/>
            <person name="Daum C."/>
            <person name="Floudas D."/>
            <person name="Sun H."/>
            <person name="Yadav J.S."/>
            <person name="Pangilinan J."/>
            <person name="Larsson K.H."/>
            <person name="Matsuura K."/>
            <person name="Barry K."/>
            <person name="Labutti K."/>
            <person name="Kuo R."/>
            <person name="Ohm R.A."/>
            <person name="Bhattacharya S.S."/>
            <person name="Shirouzu T."/>
            <person name="Yoshinaga Y."/>
            <person name="Martin F.M."/>
            <person name="Grigoriev I.V."/>
            <person name="Hibbett D.S."/>
        </authorList>
    </citation>
    <scope>NUCLEOTIDE SEQUENCE [LARGE SCALE GENOMIC DNA]</scope>
    <source>
        <strain evidence="1 2">HHB9708</strain>
    </source>
</reference>
<evidence type="ECO:0000313" key="2">
    <source>
        <dbReference type="Proteomes" id="UP000076722"/>
    </source>
</evidence>
<organism evidence="1 2">
    <name type="scientific">Sistotremastrum niveocremeum HHB9708</name>
    <dbReference type="NCBI Taxonomy" id="1314777"/>
    <lineage>
        <taxon>Eukaryota</taxon>
        <taxon>Fungi</taxon>
        <taxon>Dikarya</taxon>
        <taxon>Basidiomycota</taxon>
        <taxon>Agaricomycotina</taxon>
        <taxon>Agaricomycetes</taxon>
        <taxon>Sistotremastrales</taxon>
        <taxon>Sistotremastraceae</taxon>
        <taxon>Sertulicium</taxon>
        <taxon>Sertulicium niveocremeum</taxon>
    </lineage>
</organism>
<dbReference type="STRING" id="1314777.A0A164RC50"/>
<gene>
    <name evidence="1" type="ORF">SISNIDRAFT_488319</name>
</gene>
<dbReference type="InterPro" id="IPR041078">
    <property type="entry name" value="Plavaka"/>
</dbReference>
<dbReference type="OrthoDB" id="3239511at2759"/>
<proteinExistence type="predicted"/>
<dbReference type="AlphaFoldDB" id="A0A164RC50"/>
<dbReference type="Pfam" id="PF18759">
    <property type="entry name" value="Plavaka"/>
    <property type="match status" value="1"/>
</dbReference>
<protein>
    <submittedName>
        <fullName evidence="1">Uncharacterized protein</fullName>
    </submittedName>
</protein>
<accession>A0A164RC50</accession>
<keyword evidence="2" id="KW-1185">Reference proteome</keyword>
<dbReference type="Proteomes" id="UP000076722">
    <property type="component" value="Unassembled WGS sequence"/>
</dbReference>
<dbReference type="EMBL" id="KV419421">
    <property type="protein sequence ID" value="KZS90435.1"/>
    <property type="molecule type" value="Genomic_DNA"/>
</dbReference>